<dbReference type="AlphaFoldDB" id="A0A0A9H5W1"/>
<sequence length="26" mass="2994">MMIHVTFYKLVSFSVLFREICVGVCA</sequence>
<proteinExistence type="predicted"/>
<accession>A0A0A9H5W1</accession>
<protein>
    <submittedName>
        <fullName evidence="1">Uncharacterized protein</fullName>
    </submittedName>
</protein>
<evidence type="ECO:0000313" key="1">
    <source>
        <dbReference type="EMBL" id="JAE28298.1"/>
    </source>
</evidence>
<reference evidence="1" key="2">
    <citation type="journal article" date="2015" name="Data Brief">
        <title>Shoot transcriptome of the giant reed, Arundo donax.</title>
        <authorList>
            <person name="Barrero R.A."/>
            <person name="Guerrero F.D."/>
            <person name="Moolhuijzen P."/>
            <person name="Goolsby J.A."/>
            <person name="Tidwell J."/>
            <person name="Bellgard S.E."/>
            <person name="Bellgard M.I."/>
        </authorList>
    </citation>
    <scope>NUCLEOTIDE SEQUENCE</scope>
    <source>
        <tissue evidence="1">Shoot tissue taken approximately 20 cm above the soil surface</tissue>
    </source>
</reference>
<organism evidence="1">
    <name type="scientific">Arundo donax</name>
    <name type="common">Giant reed</name>
    <name type="synonym">Donax arundinaceus</name>
    <dbReference type="NCBI Taxonomy" id="35708"/>
    <lineage>
        <taxon>Eukaryota</taxon>
        <taxon>Viridiplantae</taxon>
        <taxon>Streptophyta</taxon>
        <taxon>Embryophyta</taxon>
        <taxon>Tracheophyta</taxon>
        <taxon>Spermatophyta</taxon>
        <taxon>Magnoliopsida</taxon>
        <taxon>Liliopsida</taxon>
        <taxon>Poales</taxon>
        <taxon>Poaceae</taxon>
        <taxon>PACMAD clade</taxon>
        <taxon>Arundinoideae</taxon>
        <taxon>Arundineae</taxon>
        <taxon>Arundo</taxon>
    </lineage>
</organism>
<reference evidence="1" key="1">
    <citation type="submission" date="2014-09" db="EMBL/GenBank/DDBJ databases">
        <authorList>
            <person name="Magalhaes I.L.F."/>
            <person name="Oliveira U."/>
            <person name="Santos F.R."/>
            <person name="Vidigal T.H.D.A."/>
            <person name="Brescovit A.D."/>
            <person name="Santos A.J."/>
        </authorList>
    </citation>
    <scope>NUCLEOTIDE SEQUENCE</scope>
    <source>
        <tissue evidence="1">Shoot tissue taken approximately 20 cm above the soil surface</tissue>
    </source>
</reference>
<name>A0A0A9H5W1_ARUDO</name>
<dbReference type="EMBL" id="GBRH01169598">
    <property type="protein sequence ID" value="JAE28298.1"/>
    <property type="molecule type" value="Transcribed_RNA"/>
</dbReference>